<keyword evidence="1" id="KW-0175">Coiled coil</keyword>
<feature type="compositionally biased region" description="Basic and acidic residues" evidence="2">
    <location>
        <begin position="501"/>
        <end position="510"/>
    </location>
</feature>
<evidence type="ECO:0000313" key="4">
    <source>
        <dbReference type="Proteomes" id="UP001150925"/>
    </source>
</evidence>
<feature type="compositionally biased region" description="Polar residues" evidence="2">
    <location>
        <begin position="285"/>
        <end position="295"/>
    </location>
</feature>
<feature type="compositionally biased region" description="Polar residues" evidence="2">
    <location>
        <begin position="526"/>
        <end position="551"/>
    </location>
</feature>
<gene>
    <name evidence="3" type="ORF">IWQ62_006115</name>
</gene>
<protein>
    <submittedName>
        <fullName evidence="3">Uncharacterized protein</fullName>
    </submittedName>
</protein>
<feature type="compositionally biased region" description="Polar residues" evidence="2">
    <location>
        <begin position="118"/>
        <end position="135"/>
    </location>
</feature>
<dbReference type="EMBL" id="JANBPY010003042">
    <property type="protein sequence ID" value="KAJ1952909.1"/>
    <property type="molecule type" value="Genomic_DNA"/>
</dbReference>
<feature type="region of interest" description="Disordered" evidence="2">
    <location>
        <begin position="407"/>
        <end position="570"/>
    </location>
</feature>
<feature type="compositionally biased region" description="Polar residues" evidence="2">
    <location>
        <begin position="144"/>
        <end position="153"/>
    </location>
</feature>
<organism evidence="3 4">
    <name type="scientific">Dispira parvispora</name>
    <dbReference type="NCBI Taxonomy" id="1520584"/>
    <lineage>
        <taxon>Eukaryota</taxon>
        <taxon>Fungi</taxon>
        <taxon>Fungi incertae sedis</taxon>
        <taxon>Zoopagomycota</taxon>
        <taxon>Kickxellomycotina</taxon>
        <taxon>Dimargaritomycetes</taxon>
        <taxon>Dimargaritales</taxon>
        <taxon>Dimargaritaceae</taxon>
        <taxon>Dispira</taxon>
    </lineage>
</organism>
<feature type="region of interest" description="Disordered" evidence="2">
    <location>
        <begin position="1"/>
        <end position="22"/>
    </location>
</feature>
<dbReference type="OrthoDB" id="2121319at2759"/>
<feature type="region of interest" description="Disordered" evidence="2">
    <location>
        <begin position="252"/>
        <end position="319"/>
    </location>
</feature>
<dbReference type="PANTHER" id="PTHR38120">
    <property type="entry name" value="EXPRESSED PROTEIN"/>
    <property type="match status" value="1"/>
</dbReference>
<name>A0A9W8AKY4_9FUNG</name>
<comment type="caution">
    <text evidence="3">The sequence shown here is derived from an EMBL/GenBank/DDBJ whole genome shotgun (WGS) entry which is preliminary data.</text>
</comment>
<feature type="non-terminal residue" evidence="3">
    <location>
        <position position="1"/>
    </location>
</feature>
<sequence>WDIRGGQEESDGVVPEQQQQQLRDRDALIAARTIRAQDKLVQELRADLSHLENSKAQLQSEWEQQGFRVLQLESELTELKQVNQTLMEDNESYQMLLHERTVNGDFTLAGLGGHHDNSNSALSELGSQRTPTDSTVFPEGPSLAGSSVPTSPGNTTPFPMSAGLGMDLAAELDRAFISPQGANSDELEKALRSKEDQIGKLRTEIKQLEKEVKSHKDENKALSLYVNKILGRIMNNGMLQQVLAQDYAASRDSGKAGKGVGQPVGVAASQGSTQAGRGPLAGASGNANQADSALTVSDGDARNGPTKGVLNDVGDEDDDENLDAMTRAARTAARLRAQKEQRRRSVDPTQYMTNPVKGRAGRANTIIGAQRPAPILTQGGVPVSPTSTQSSAGSAFRSVFSLLSPRTTTTTTANSSTMSSTGRGQSEGRPQVNQPNFQVDSRSAEAAASWDAIDDEEDDKPLAHLTGSPSMGMNRRATTIVFASPSNNRSKQSIQSSTDAKSAHSQDSRHGSGSPMDAARARQVHSHYSMSTNGEGSPQQLAEANDGNNPQGEMGWKAAWRRMSSATPWK</sequence>
<keyword evidence="4" id="KW-1185">Reference proteome</keyword>
<dbReference type="Proteomes" id="UP001150925">
    <property type="component" value="Unassembled WGS sequence"/>
</dbReference>
<feature type="coiled-coil region" evidence="1">
    <location>
        <begin position="184"/>
        <end position="225"/>
    </location>
</feature>
<dbReference type="PANTHER" id="PTHR38120:SF1">
    <property type="entry name" value="M PROTEIN, SEROTYPE 2.1"/>
    <property type="match status" value="1"/>
</dbReference>
<proteinExistence type="predicted"/>
<accession>A0A9W8AKY4</accession>
<feature type="non-terminal residue" evidence="3">
    <location>
        <position position="570"/>
    </location>
</feature>
<evidence type="ECO:0000313" key="3">
    <source>
        <dbReference type="EMBL" id="KAJ1952909.1"/>
    </source>
</evidence>
<reference evidence="3" key="1">
    <citation type="submission" date="2022-07" db="EMBL/GenBank/DDBJ databases">
        <title>Phylogenomic reconstructions and comparative analyses of Kickxellomycotina fungi.</title>
        <authorList>
            <person name="Reynolds N.K."/>
            <person name="Stajich J.E."/>
            <person name="Barry K."/>
            <person name="Grigoriev I.V."/>
            <person name="Crous P."/>
            <person name="Smith M.E."/>
        </authorList>
    </citation>
    <scope>NUCLEOTIDE SEQUENCE</scope>
    <source>
        <strain evidence="3">RSA 1196</strain>
    </source>
</reference>
<feature type="compositionally biased region" description="Basic and acidic residues" evidence="2">
    <location>
        <begin position="337"/>
        <end position="346"/>
    </location>
</feature>
<feature type="region of interest" description="Disordered" evidence="2">
    <location>
        <begin position="336"/>
        <end position="356"/>
    </location>
</feature>
<dbReference type="AlphaFoldDB" id="A0A9W8AKY4"/>
<evidence type="ECO:0000256" key="1">
    <source>
        <dbReference type="SAM" id="Coils"/>
    </source>
</evidence>
<feature type="compositionally biased region" description="Low complexity" evidence="2">
    <location>
        <begin position="407"/>
        <end position="421"/>
    </location>
</feature>
<feature type="coiled-coil region" evidence="1">
    <location>
        <begin position="34"/>
        <end position="89"/>
    </location>
</feature>
<feature type="compositionally biased region" description="Polar residues" evidence="2">
    <location>
        <begin position="484"/>
        <end position="500"/>
    </location>
</feature>
<feature type="region of interest" description="Disordered" evidence="2">
    <location>
        <begin position="115"/>
        <end position="153"/>
    </location>
</feature>
<evidence type="ECO:0000256" key="2">
    <source>
        <dbReference type="SAM" id="MobiDB-lite"/>
    </source>
</evidence>
<feature type="compositionally biased region" description="Polar residues" evidence="2">
    <location>
        <begin position="431"/>
        <end position="441"/>
    </location>
</feature>